<evidence type="ECO:0000256" key="2">
    <source>
        <dbReference type="ARBA" id="ARBA00005407"/>
    </source>
</evidence>
<feature type="compositionally biased region" description="Basic and acidic residues" evidence="4">
    <location>
        <begin position="341"/>
        <end position="353"/>
    </location>
</feature>
<dbReference type="GO" id="GO:0003676">
    <property type="term" value="F:nucleic acid binding"/>
    <property type="evidence" value="ECO:0007669"/>
    <property type="project" value="InterPro"/>
</dbReference>
<evidence type="ECO:0008006" key="9">
    <source>
        <dbReference type="Google" id="ProtNLM"/>
    </source>
</evidence>
<proteinExistence type="inferred from homology"/>
<evidence type="ECO:0000313" key="7">
    <source>
        <dbReference type="EMBL" id="KAJ8908504.1"/>
    </source>
</evidence>
<evidence type="ECO:0000256" key="1">
    <source>
        <dbReference type="ARBA" id="ARBA00004123"/>
    </source>
</evidence>
<evidence type="ECO:0000313" key="8">
    <source>
        <dbReference type="Proteomes" id="UP001157974"/>
    </source>
</evidence>
<organism evidence="7 8">
    <name type="scientific">Rhodosorus marinus</name>
    <dbReference type="NCBI Taxonomy" id="101924"/>
    <lineage>
        <taxon>Eukaryota</taxon>
        <taxon>Rhodophyta</taxon>
        <taxon>Stylonematophyceae</taxon>
        <taxon>Stylonematales</taxon>
        <taxon>Stylonemataceae</taxon>
        <taxon>Rhodosorus</taxon>
    </lineage>
</organism>
<feature type="region of interest" description="Disordered" evidence="4">
    <location>
        <begin position="171"/>
        <end position="247"/>
    </location>
</feature>
<dbReference type="InterPro" id="IPR039727">
    <property type="entry name" value="SE/Ars2"/>
</dbReference>
<sequence>MSEDEGRRGGGRGRRQFDYYDQDVMRGGMGPPYRRGGGRFHDEGMGRRRDRDFNYDFDQRGKRRRHDDDDLPFPRRKGDARESEDPLSFREFLMNQRDDISPEEAKIRYEAYVVEVRKKQPNVFFDEHKKEEWFREKYHPAVIRSRMKQIKEETAERLRVFTEELEASGDTALPELVADQTKEADSKPVPAEDEQKAEAREGGEIASEGEHKSEEGKDDQPERDTPERLNEKKGSEVGPSNLPKPIDTLFIRGIPTRVTRAQLREGLSCEGKYKVVSLRIGEVQPMRGLSRFAWAKYESAEIANAACEEVRDKVIREPVAAAPTADDVKKRSEVDPSSEAPPKDTEEKEKEPAEGVEEEEGEGGDQNAKTDDAEPVEAPNAEVQPRANVIYRFDVSLNKEREKRFVHRNNVLPKIAATAPRLKHDREQVIAVMRHMDKYREVEGRNPFTEEFLVSVEDESRQLDLCIHYLYKVHCFAYYSGSENPDDPTALPEMATRPKIDPNVVIAISSSGDKGNWERKVDDKVAEILARRGDKARNGAQDGSARRNKKLQEWFDANTRTEGEGRFRCALPPYKLFMGVEFVHKHLRLKHVDARNKVLSDADEELFLENYVADPNRIDGSAVQENQNFGMNRPSPRFAPFRPQWAPPPLPGMVRGRGRGMPMRPPPMNQGPIDPRASRVPHYKDLDNPAQGPSIKLVKYEDG</sequence>
<gene>
    <name evidence="7" type="ORF">NDN08_005212</name>
</gene>
<dbReference type="GO" id="GO:0016604">
    <property type="term" value="C:nuclear body"/>
    <property type="evidence" value="ECO:0007669"/>
    <property type="project" value="TreeGrafter"/>
</dbReference>
<dbReference type="Pfam" id="PF12066">
    <property type="entry name" value="SERRATE_Ars2_N"/>
    <property type="match status" value="1"/>
</dbReference>
<dbReference type="CDD" id="cd00590">
    <property type="entry name" value="RRM_SF"/>
    <property type="match status" value="1"/>
</dbReference>
<feature type="region of interest" description="Disordered" evidence="4">
    <location>
        <begin position="1"/>
        <end position="87"/>
    </location>
</feature>
<feature type="compositionally biased region" description="Basic and acidic residues" evidence="4">
    <location>
        <begin position="39"/>
        <end position="87"/>
    </location>
</feature>
<dbReference type="PANTHER" id="PTHR13165:SF0">
    <property type="entry name" value="SERRATE RNA EFFECTOR MOLECULE HOMOLOG"/>
    <property type="match status" value="1"/>
</dbReference>
<comment type="similarity">
    <text evidence="2">Belongs to the ARS2 family.</text>
</comment>
<evidence type="ECO:0000256" key="4">
    <source>
        <dbReference type="SAM" id="MobiDB-lite"/>
    </source>
</evidence>
<dbReference type="AlphaFoldDB" id="A0AAV8V188"/>
<feature type="compositionally biased region" description="Acidic residues" evidence="4">
    <location>
        <begin position="354"/>
        <end position="363"/>
    </location>
</feature>
<feature type="domain" description="SERRATE/Ars2 C-terminal" evidence="5">
    <location>
        <begin position="513"/>
        <end position="638"/>
    </location>
</feature>
<keyword evidence="3" id="KW-0539">Nucleus</keyword>
<dbReference type="InterPro" id="IPR021933">
    <property type="entry name" value="SERRATE/Ars2_N"/>
</dbReference>
<name>A0AAV8V188_9RHOD</name>
<keyword evidence="8" id="KW-1185">Reference proteome</keyword>
<feature type="domain" description="SERRATE/Ars2 N-terminal" evidence="6">
    <location>
        <begin position="90"/>
        <end position="167"/>
    </location>
</feature>
<protein>
    <recommendedName>
        <fullName evidence="9">SERRATE/Ars2 N-terminal domain-containing protein</fullName>
    </recommendedName>
</protein>
<dbReference type="InterPro" id="IPR012677">
    <property type="entry name" value="Nucleotide-bd_a/b_plait_sf"/>
</dbReference>
<evidence type="ECO:0000256" key="3">
    <source>
        <dbReference type="ARBA" id="ARBA00023242"/>
    </source>
</evidence>
<dbReference type="Gene3D" id="3.30.70.330">
    <property type="match status" value="1"/>
</dbReference>
<dbReference type="GO" id="GO:0031053">
    <property type="term" value="P:primary miRNA processing"/>
    <property type="evidence" value="ECO:0007669"/>
    <property type="project" value="TreeGrafter"/>
</dbReference>
<evidence type="ECO:0000259" key="6">
    <source>
        <dbReference type="Pfam" id="PF12066"/>
    </source>
</evidence>
<dbReference type="InterPro" id="IPR035979">
    <property type="entry name" value="RBD_domain_sf"/>
</dbReference>
<dbReference type="Proteomes" id="UP001157974">
    <property type="component" value="Unassembled WGS sequence"/>
</dbReference>
<dbReference type="InterPro" id="IPR007042">
    <property type="entry name" value="SERRATE/Ars2_C"/>
</dbReference>
<feature type="region of interest" description="Disordered" evidence="4">
    <location>
        <begin position="322"/>
        <end position="383"/>
    </location>
</feature>
<dbReference type="Pfam" id="PF04959">
    <property type="entry name" value="ARS2"/>
    <property type="match status" value="1"/>
</dbReference>
<accession>A0AAV8V188</accession>
<evidence type="ECO:0000259" key="5">
    <source>
        <dbReference type="Pfam" id="PF04959"/>
    </source>
</evidence>
<dbReference type="EMBL" id="JAMWBK010000001">
    <property type="protein sequence ID" value="KAJ8908504.1"/>
    <property type="molecule type" value="Genomic_DNA"/>
</dbReference>
<dbReference type="PANTHER" id="PTHR13165">
    <property type="entry name" value="ARSENITE-RESISTANCE PROTEIN 2"/>
    <property type="match status" value="1"/>
</dbReference>
<dbReference type="SUPFAM" id="SSF54928">
    <property type="entry name" value="RNA-binding domain, RBD"/>
    <property type="match status" value="1"/>
</dbReference>
<comment type="caution">
    <text evidence="7">The sequence shown here is derived from an EMBL/GenBank/DDBJ whole genome shotgun (WGS) entry which is preliminary data.</text>
</comment>
<comment type="subcellular location">
    <subcellularLocation>
        <location evidence="1">Nucleus</location>
    </subcellularLocation>
</comment>
<reference evidence="7 8" key="1">
    <citation type="journal article" date="2023" name="Nat. Commun.">
        <title>Origin of minicircular mitochondrial genomes in red algae.</title>
        <authorList>
            <person name="Lee Y."/>
            <person name="Cho C.H."/>
            <person name="Lee Y.M."/>
            <person name="Park S.I."/>
            <person name="Yang J.H."/>
            <person name="West J.A."/>
            <person name="Bhattacharya D."/>
            <person name="Yoon H.S."/>
        </authorList>
    </citation>
    <scope>NUCLEOTIDE SEQUENCE [LARGE SCALE GENOMIC DNA]</scope>
    <source>
        <strain evidence="7 8">CCMP1338</strain>
        <tissue evidence="7">Whole cell</tissue>
    </source>
</reference>
<feature type="compositionally biased region" description="Basic and acidic residues" evidence="4">
    <location>
        <begin position="193"/>
        <end position="235"/>
    </location>
</feature>
<feature type="region of interest" description="Disordered" evidence="4">
    <location>
        <begin position="658"/>
        <end position="703"/>
    </location>
</feature>